<dbReference type="AlphaFoldDB" id="A0A7S2EUY5"/>
<keyword evidence="2" id="KW-0812">Transmembrane</keyword>
<feature type="chain" id="PRO_5031436918" evidence="3">
    <location>
        <begin position="24"/>
        <end position="351"/>
    </location>
</feature>
<reference evidence="4" key="1">
    <citation type="submission" date="2021-01" db="EMBL/GenBank/DDBJ databases">
        <authorList>
            <person name="Corre E."/>
            <person name="Pelletier E."/>
            <person name="Niang G."/>
            <person name="Scheremetjew M."/>
            <person name="Finn R."/>
            <person name="Kale V."/>
            <person name="Holt S."/>
            <person name="Cochrane G."/>
            <person name="Meng A."/>
            <person name="Brown T."/>
            <person name="Cohen L."/>
        </authorList>
    </citation>
    <scope>NUCLEOTIDE SEQUENCE</scope>
    <source>
        <strain evidence="4">Pop2</strain>
    </source>
</reference>
<evidence type="ECO:0000256" key="3">
    <source>
        <dbReference type="SAM" id="SignalP"/>
    </source>
</evidence>
<feature type="signal peptide" evidence="3">
    <location>
        <begin position="1"/>
        <end position="23"/>
    </location>
</feature>
<protein>
    <submittedName>
        <fullName evidence="4">Uncharacterized protein</fullName>
    </submittedName>
</protein>
<dbReference type="EMBL" id="HBGN01039046">
    <property type="protein sequence ID" value="CAD9357372.1"/>
    <property type="molecule type" value="Transcribed_RNA"/>
</dbReference>
<feature type="transmembrane region" description="Helical" evidence="2">
    <location>
        <begin position="198"/>
        <end position="221"/>
    </location>
</feature>
<name>A0A7S2EUY5_9STRA</name>
<evidence type="ECO:0000256" key="1">
    <source>
        <dbReference type="SAM" id="MobiDB-lite"/>
    </source>
</evidence>
<organism evidence="4">
    <name type="scientific">Ditylum brightwellii</name>
    <dbReference type="NCBI Taxonomy" id="49249"/>
    <lineage>
        <taxon>Eukaryota</taxon>
        <taxon>Sar</taxon>
        <taxon>Stramenopiles</taxon>
        <taxon>Ochrophyta</taxon>
        <taxon>Bacillariophyta</taxon>
        <taxon>Mediophyceae</taxon>
        <taxon>Lithodesmiophycidae</taxon>
        <taxon>Lithodesmiales</taxon>
        <taxon>Lithodesmiaceae</taxon>
        <taxon>Ditylum</taxon>
    </lineage>
</organism>
<sequence>MIMMKMKMKTIIFFMFLTSFCVGLESEKEERGNDHRKMDEDVPFYIANANFELRMNVPGDQKSLTAKQLYTFEHTASHFFTQIMFDKFNMDEEEYLFTEVNVMDLVKVSEEETLLKSTVRTAHAQEHVLLDFDEKLATAFDEAEVADFMDHLKDKGIMAEDSKIEEISFSEGEEDKSVYYIIGHVQSEAFEENEIKDLTGVVIGLTVALFMSISYILYLCLIRGAATVKEHIDLKNPNLKNPEIDVEFSATRTRTLGAEPREEEFLSPSPRKGALRRAVSTPVSYTTRDEMNPLSPSETTLGSIATEYTPNRVGGQPPLGITSMRKLQNYLTPAKNSDNSVPYDLTKASPA</sequence>
<feature type="region of interest" description="Disordered" evidence="1">
    <location>
        <begin position="332"/>
        <end position="351"/>
    </location>
</feature>
<evidence type="ECO:0000313" key="4">
    <source>
        <dbReference type="EMBL" id="CAD9357372.1"/>
    </source>
</evidence>
<gene>
    <name evidence="4" type="ORF">DBRI1063_LOCUS24979</name>
</gene>
<evidence type="ECO:0000256" key="2">
    <source>
        <dbReference type="SAM" id="Phobius"/>
    </source>
</evidence>
<feature type="region of interest" description="Disordered" evidence="1">
    <location>
        <begin position="257"/>
        <end position="298"/>
    </location>
</feature>
<keyword evidence="3" id="KW-0732">Signal</keyword>
<proteinExistence type="predicted"/>
<keyword evidence="2" id="KW-1133">Transmembrane helix</keyword>
<keyword evidence="2" id="KW-0472">Membrane</keyword>
<accession>A0A7S2EUY5</accession>